<dbReference type="EMBL" id="JAIFRP010000050">
    <property type="protein sequence ID" value="KAK2580663.1"/>
    <property type="molecule type" value="Genomic_DNA"/>
</dbReference>
<evidence type="ECO:0000313" key="2">
    <source>
        <dbReference type="EMBL" id="KAK2580663.1"/>
    </source>
</evidence>
<protein>
    <submittedName>
        <fullName evidence="2">Uncharacterized protein</fullName>
    </submittedName>
</protein>
<keyword evidence="1" id="KW-0472">Membrane</keyword>
<proteinExistence type="predicted"/>
<keyword evidence="1" id="KW-1133">Transmembrane helix</keyword>
<accession>A0AAD9RJB1</accession>
<organism evidence="2 3">
    <name type="scientific">Odynerus spinipes</name>
    <dbReference type="NCBI Taxonomy" id="1348599"/>
    <lineage>
        <taxon>Eukaryota</taxon>
        <taxon>Metazoa</taxon>
        <taxon>Ecdysozoa</taxon>
        <taxon>Arthropoda</taxon>
        <taxon>Hexapoda</taxon>
        <taxon>Insecta</taxon>
        <taxon>Pterygota</taxon>
        <taxon>Neoptera</taxon>
        <taxon>Endopterygota</taxon>
        <taxon>Hymenoptera</taxon>
        <taxon>Apocrita</taxon>
        <taxon>Aculeata</taxon>
        <taxon>Vespoidea</taxon>
        <taxon>Vespidae</taxon>
        <taxon>Eumeninae</taxon>
        <taxon>Odynerus</taxon>
    </lineage>
</organism>
<sequence>MQRSLQLFCETKVVCRWQYRSTTLISVVIISLTMPPFLFEMLLLPEKSNSSLMSKDDVNLTDTLKEKER</sequence>
<feature type="transmembrane region" description="Helical" evidence="1">
    <location>
        <begin position="21"/>
        <end position="44"/>
    </location>
</feature>
<dbReference type="AlphaFoldDB" id="A0AAD9RJB1"/>
<gene>
    <name evidence="2" type="ORF">KPH14_007766</name>
</gene>
<keyword evidence="3" id="KW-1185">Reference proteome</keyword>
<dbReference type="Proteomes" id="UP001258017">
    <property type="component" value="Unassembled WGS sequence"/>
</dbReference>
<name>A0AAD9RJB1_9HYME</name>
<keyword evidence="1" id="KW-0812">Transmembrane</keyword>
<evidence type="ECO:0000313" key="3">
    <source>
        <dbReference type="Proteomes" id="UP001258017"/>
    </source>
</evidence>
<evidence type="ECO:0000256" key="1">
    <source>
        <dbReference type="SAM" id="Phobius"/>
    </source>
</evidence>
<reference evidence="2" key="1">
    <citation type="submission" date="2021-08" db="EMBL/GenBank/DDBJ databases">
        <authorList>
            <person name="Misof B."/>
            <person name="Oliver O."/>
            <person name="Podsiadlowski L."/>
            <person name="Donath A."/>
            <person name="Peters R."/>
            <person name="Mayer C."/>
            <person name="Rust J."/>
            <person name="Gunkel S."/>
            <person name="Lesny P."/>
            <person name="Martin S."/>
            <person name="Oeyen J.P."/>
            <person name="Petersen M."/>
            <person name="Panagiotis P."/>
            <person name="Wilbrandt J."/>
            <person name="Tanja T."/>
        </authorList>
    </citation>
    <scope>NUCLEOTIDE SEQUENCE</scope>
    <source>
        <strain evidence="2">GBR_01_08_01A</strain>
        <tissue evidence="2">Thorax + abdomen</tissue>
    </source>
</reference>
<comment type="caution">
    <text evidence="2">The sequence shown here is derived from an EMBL/GenBank/DDBJ whole genome shotgun (WGS) entry which is preliminary data.</text>
</comment>
<reference evidence="2" key="2">
    <citation type="journal article" date="2023" name="Commun. Biol.">
        <title>Intrasexual cuticular hydrocarbon dimorphism in a wasp sheds light on hydrocarbon biosynthesis genes in Hymenoptera.</title>
        <authorList>
            <person name="Moris V.C."/>
            <person name="Podsiadlowski L."/>
            <person name="Martin S."/>
            <person name="Oeyen J.P."/>
            <person name="Donath A."/>
            <person name="Petersen M."/>
            <person name="Wilbrandt J."/>
            <person name="Misof B."/>
            <person name="Liedtke D."/>
            <person name="Thamm M."/>
            <person name="Scheiner R."/>
            <person name="Schmitt T."/>
            <person name="Niehuis O."/>
        </authorList>
    </citation>
    <scope>NUCLEOTIDE SEQUENCE</scope>
    <source>
        <strain evidence="2">GBR_01_08_01A</strain>
    </source>
</reference>